<accession>A0A1F6A5V1</accession>
<protein>
    <recommendedName>
        <fullName evidence="2">SpoVT-AbrB domain-containing protein</fullName>
    </recommendedName>
</protein>
<dbReference type="AlphaFoldDB" id="A0A1F6A5V1"/>
<proteinExistence type="predicted"/>
<evidence type="ECO:0000313" key="3">
    <source>
        <dbReference type="EMBL" id="OGG20041.1"/>
    </source>
</evidence>
<evidence type="ECO:0000313" key="4">
    <source>
        <dbReference type="Proteomes" id="UP000177092"/>
    </source>
</evidence>
<gene>
    <name evidence="3" type="ORF">A3D03_03260</name>
</gene>
<feature type="domain" description="SpoVT-AbrB" evidence="2">
    <location>
        <begin position="4"/>
        <end position="50"/>
    </location>
</feature>
<evidence type="ECO:0000256" key="1">
    <source>
        <dbReference type="PROSITE-ProRule" id="PRU01076"/>
    </source>
</evidence>
<dbReference type="InterPro" id="IPR007159">
    <property type="entry name" value="SpoVT-AbrB_dom"/>
</dbReference>
<dbReference type="NCBIfam" id="TIGR01439">
    <property type="entry name" value="lp_hng_hel_AbrB"/>
    <property type="match status" value="1"/>
</dbReference>
<sequence length="88" mass="10337">MQLSDTTTITDKGYLLLPYRIRRALNLKPRQAVQILVTKEKKIELEPMMTLEEVFRFFKPPKKMITRAGMKQERKLAQELMAKNALSE</sequence>
<dbReference type="InterPro" id="IPR037914">
    <property type="entry name" value="SpoVT-AbrB_sf"/>
</dbReference>
<evidence type="ECO:0000259" key="2">
    <source>
        <dbReference type="PROSITE" id="PS51740"/>
    </source>
</evidence>
<dbReference type="SUPFAM" id="SSF89447">
    <property type="entry name" value="AbrB/MazE/MraZ-like"/>
    <property type="match status" value="1"/>
</dbReference>
<name>A0A1F6A5V1_9BACT</name>
<keyword evidence="1" id="KW-0238">DNA-binding</keyword>
<dbReference type="PROSITE" id="PS51740">
    <property type="entry name" value="SPOVT_ABRB"/>
    <property type="match status" value="1"/>
</dbReference>
<reference evidence="3 4" key="1">
    <citation type="journal article" date="2016" name="Nat. Commun.">
        <title>Thousands of microbial genomes shed light on interconnected biogeochemical processes in an aquifer system.</title>
        <authorList>
            <person name="Anantharaman K."/>
            <person name="Brown C.T."/>
            <person name="Hug L.A."/>
            <person name="Sharon I."/>
            <person name="Castelle C.J."/>
            <person name="Probst A.J."/>
            <person name="Thomas B.C."/>
            <person name="Singh A."/>
            <person name="Wilkins M.J."/>
            <person name="Karaoz U."/>
            <person name="Brodie E.L."/>
            <person name="Williams K.H."/>
            <person name="Hubbard S.S."/>
            <person name="Banfield J.F."/>
        </authorList>
    </citation>
    <scope>NUCLEOTIDE SEQUENCE [LARGE SCALE GENOMIC DNA]</scope>
</reference>
<dbReference type="Proteomes" id="UP000177092">
    <property type="component" value="Unassembled WGS sequence"/>
</dbReference>
<dbReference type="STRING" id="1798384.A3D03_03260"/>
<dbReference type="EMBL" id="MFJN01000059">
    <property type="protein sequence ID" value="OGG20041.1"/>
    <property type="molecule type" value="Genomic_DNA"/>
</dbReference>
<dbReference type="Gene3D" id="2.10.260.10">
    <property type="match status" value="1"/>
</dbReference>
<comment type="caution">
    <text evidence="3">The sequence shown here is derived from an EMBL/GenBank/DDBJ whole genome shotgun (WGS) entry which is preliminary data.</text>
</comment>
<dbReference type="GO" id="GO:0003677">
    <property type="term" value="F:DNA binding"/>
    <property type="evidence" value="ECO:0007669"/>
    <property type="project" value="UniProtKB-UniRule"/>
</dbReference>
<organism evidence="3 4">
    <name type="scientific">Candidatus Gottesmanbacteria bacterium RIFCSPHIGHO2_02_FULL_40_13</name>
    <dbReference type="NCBI Taxonomy" id="1798384"/>
    <lineage>
        <taxon>Bacteria</taxon>
        <taxon>Candidatus Gottesmaniibacteriota</taxon>
    </lineage>
</organism>